<dbReference type="AlphaFoldDB" id="A0A1H5VDA0"/>
<evidence type="ECO:0000313" key="3">
    <source>
        <dbReference type="Proteomes" id="UP000236735"/>
    </source>
</evidence>
<dbReference type="RefSeq" id="WP_103915791.1">
    <property type="nucleotide sequence ID" value="NZ_FNUV01000004.1"/>
</dbReference>
<protein>
    <submittedName>
        <fullName evidence="2">Polysaccharide pyruvyl transferase</fullName>
    </submittedName>
</protein>
<dbReference type="Proteomes" id="UP000236735">
    <property type="component" value="Unassembled WGS sequence"/>
</dbReference>
<evidence type="ECO:0000313" key="2">
    <source>
        <dbReference type="EMBL" id="SEF85184.1"/>
    </source>
</evidence>
<dbReference type="EMBL" id="FNUV01000004">
    <property type="protein sequence ID" value="SEF85184.1"/>
    <property type="molecule type" value="Genomic_DNA"/>
</dbReference>
<organism evidence="2 3">
    <name type="scientific">Xylanibacter ruminicola</name>
    <name type="common">Prevotella ruminicola</name>
    <dbReference type="NCBI Taxonomy" id="839"/>
    <lineage>
        <taxon>Bacteria</taxon>
        <taxon>Pseudomonadati</taxon>
        <taxon>Bacteroidota</taxon>
        <taxon>Bacteroidia</taxon>
        <taxon>Bacteroidales</taxon>
        <taxon>Prevotellaceae</taxon>
        <taxon>Xylanibacter</taxon>
    </lineage>
</organism>
<sequence>MIGLCLKYEATNYGSKLQALATIRIFDRLGLEYQIIHYEKAGLWFKLKALSRIFNATFRQDKIEGVSKKLTLMRHPEISPMLEKRQEMFKKYDADYFNKYEVVGRYYDDIRKLALRYDAVVSCSDQLWSPSGLGTNFYNLMFVPDSIKKVSFASSFGVSNIPRYQKKATAKYLKRIDHVSCRENQGAWIVKQLTGRDVPVLMDPVFAFDKKEWAELVPEESIYNEPYIFCCLLGNNPAHRIAATRFAKQQGLKIVCVKYLDQYVAIDENFGDISLFDTNPHQFLNILRGASYVITDSFHVCSFSIIMQKNFAVLNRYASNSSSSKNSRIESVCVNLGLSERRADGIQDLSAIMSKPIDWRAIEEKQSVYRKKIWDYLKMSLL</sequence>
<evidence type="ECO:0000259" key="1">
    <source>
        <dbReference type="Pfam" id="PF04230"/>
    </source>
</evidence>
<gene>
    <name evidence="2" type="ORF">SAMN05216354_1889</name>
</gene>
<name>A0A1H5VDA0_XYLRU</name>
<dbReference type="GO" id="GO:0016740">
    <property type="term" value="F:transferase activity"/>
    <property type="evidence" value="ECO:0007669"/>
    <property type="project" value="UniProtKB-KW"/>
</dbReference>
<accession>A0A1H5VDA0</accession>
<feature type="domain" description="Polysaccharide pyruvyl transferase" evidence="1">
    <location>
        <begin position="12"/>
        <end position="315"/>
    </location>
</feature>
<dbReference type="InterPro" id="IPR007345">
    <property type="entry name" value="Polysacch_pyruvyl_Trfase"/>
</dbReference>
<keyword evidence="2" id="KW-0808">Transferase</keyword>
<dbReference type="Pfam" id="PF04230">
    <property type="entry name" value="PS_pyruv_trans"/>
    <property type="match status" value="1"/>
</dbReference>
<proteinExistence type="predicted"/>
<reference evidence="2 3" key="1">
    <citation type="submission" date="2016-10" db="EMBL/GenBank/DDBJ databases">
        <authorList>
            <person name="de Groot N.N."/>
        </authorList>
    </citation>
    <scope>NUCLEOTIDE SEQUENCE [LARGE SCALE GENOMIC DNA]</scope>
    <source>
        <strain evidence="2 3">AR32</strain>
    </source>
</reference>